<evidence type="ECO:0000313" key="6">
    <source>
        <dbReference type="Proteomes" id="UP001163823"/>
    </source>
</evidence>
<dbReference type="Proteomes" id="UP001163823">
    <property type="component" value="Chromosome 5"/>
</dbReference>
<keyword evidence="6" id="KW-1185">Reference proteome</keyword>
<dbReference type="SMART" id="SM00320">
    <property type="entry name" value="WD40"/>
    <property type="match status" value="2"/>
</dbReference>
<feature type="repeat" description="WD" evidence="3">
    <location>
        <begin position="426"/>
        <end position="457"/>
    </location>
</feature>
<feature type="compositionally biased region" description="Polar residues" evidence="4">
    <location>
        <begin position="28"/>
        <end position="49"/>
    </location>
</feature>
<dbReference type="PROSITE" id="PS50082">
    <property type="entry name" value="WD_REPEATS_2"/>
    <property type="match status" value="1"/>
</dbReference>
<dbReference type="InterPro" id="IPR052254">
    <property type="entry name" value="CUL4-DDB1_E3_ligase_receptor"/>
</dbReference>
<dbReference type="PANTHER" id="PTHR44472:SF1">
    <property type="entry name" value="DDB1 AND CUL4 ASSOCIATED FACTOR 4"/>
    <property type="match status" value="1"/>
</dbReference>
<sequence length="508" mass="56479">MPQELPGFYYDAEKNRYFPIKGPIPGATRSSSAKPSAQNSATEPTQAGNSCKKPNVRMSQLLQARELDGNAITSQKRKCNFKEEFQKIQVSHPMAWKYKGMDRIGVSALEQMHVGVQTLQGQVETDVLLTGSIYGSLSFSEVGKKGQHYDNRSKYMPDRVWCCDKGKEDCSVVAEPIFGLSRGSLPFSSQISCIKLSGKHSYAVDDGPGIRRALITTLGSGTSGGSVYTLDLVEPLDFSPNILNIRRRLHEVGSFNCTLWAADYDYDGSRAVIGTNLGAALLDVETGMASWFLRCKSDVLAQQIIKSGNVVICGLRNGAIVTVDFREKREEFSSRLIRYRIPCSHLDKTVGSSRKEWFEISGNMSPPQTIRMPSSISCLVSLQFDDQYFLASSMDGTVKLFDHRKIQRGAVQSYEGLVNSHTRIQLGVDPSDKFVLSGGEDYNVRLWSIKSGELLFNEKFCNSVPSTVCWKTDECFKGVQDGRHSYSENLGLGSWLGSHEGLFYMQWL</sequence>
<evidence type="ECO:0000313" key="5">
    <source>
        <dbReference type="EMBL" id="KAJ7969388.1"/>
    </source>
</evidence>
<keyword evidence="1 3" id="KW-0853">WD repeat</keyword>
<evidence type="ECO:0000256" key="1">
    <source>
        <dbReference type="ARBA" id="ARBA00022574"/>
    </source>
</evidence>
<proteinExistence type="predicted"/>
<evidence type="ECO:0000256" key="4">
    <source>
        <dbReference type="SAM" id="MobiDB-lite"/>
    </source>
</evidence>
<reference evidence="5" key="1">
    <citation type="journal article" date="2023" name="Science">
        <title>Elucidation of the pathway for biosynthesis of saponin adjuvants from the soapbark tree.</title>
        <authorList>
            <person name="Reed J."/>
            <person name="Orme A."/>
            <person name="El-Demerdash A."/>
            <person name="Owen C."/>
            <person name="Martin L.B.B."/>
            <person name="Misra R.C."/>
            <person name="Kikuchi S."/>
            <person name="Rejzek M."/>
            <person name="Martin A.C."/>
            <person name="Harkess A."/>
            <person name="Leebens-Mack J."/>
            <person name="Louveau T."/>
            <person name="Stephenson M.J."/>
            <person name="Osbourn A."/>
        </authorList>
    </citation>
    <scope>NUCLEOTIDE SEQUENCE</scope>
    <source>
        <strain evidence="5">S10</strain>
    </source>
</reference>
<gene>
    <name evidence="5" type="ORF">O6P43_013362</name>
</gene>
<evidence type="ECO:0000256" key="3">
    <source>
        <dbReference type="PROSITE-ProRule" id="PRU00221"/>
    </source>
</evidence>
<dbReference type="AlphaFoldDB" id="A0AAD7PVH9"/>
<dbReference type="Pfam" id="PF00400">
    <property type="entry name" value="WD40"/>
    <property type="match status" value="2"/>
</dbReference>
<dbReference type="KEGG" id="qsa:O6P43_013362"/>
<dbReference type="InterPro" id="IPR036322">
    <property type="entry name" value="WD40_repeat_dom_sf"/>
</dbReference>
<name>A0AAD7PVH9_QUISA</name>
<keyword evidence="2" id="KW-0677">Repeat</keyword>
<protein>
    <submittedName>
        <fullName evidence="5">DDB1-and CUL4-associated factor 4</fullName>
    </submittedName>
</protein>
<accession>A0AAD7PVH9</accession>
<dbReference type="EMBL" id="JARAOO010000005">
    <property type="protein sequence ID" value="KAJ7969388.1"/>
    <property type="molecule type" value="Genomic_DNA"/>
</dbReference>
<feature type="region of interest" description="Disordered" evidence="4">
    <location>
        <begin position="20"/>
        <end position="53"/>
    </location>
</feature>
<dbReference type="SUPFAM" id="SSF50978">
    <property type="entry name" value="WD40 repeat-like"/>
    <property type="match status" value="1"/>
</dbReference>
<dbReference type="PANTHER" id="PTHR44472">
    <property type="entry name" value="DDB1- AND CUL4-ASSOCIATED FACTOR 4-RELATED"/>
    <property type="match status" value="1"/>
</dbReference>
<evidence type="ECO:0000256" key="2">
    <source>
        <dbReference type="ARBA" id="ARBA00022737"/>
    </source>
</evidence>
<dbReference type="InterPro" id="IPR015943">
    <property type="entry name" value="WD40/YVTN_repeat-like_dom_sf"/>
</dbReference>
<dbReference type="InterPro" id="IPR001680">
    <property type="entry name" value="WD40_rpt"/>
</dbReference>
<dbReference type="Gene3D" id="2.130.10.10">
    <property type="entry name" value="YVTN repeat-like/Quinoprotein amine dehydrogenase"/>
    <property type="match status" value="1"/>
</dbReference>
<organism evidence="5 6">
    <name type="scientific">Quillaja saponaria</name>
    <name type="common">Soap bark tree</name>
    <dbReference type="NCBI Taxonomy" id="32244"/>
    <lineage>
        <taxon>Eukaryota</taxon>
        <taxon>Viridiplantae</taxon>
        <taxon>Streptophyta</taxon>
        <taxon>Embryophyta</taxon>
        <taxon>Tracheophyta</taxon>
        <taxon>Spermatophyta</taxon>
        <taxon>Magnoliopsida</taxon>
        <taxon>eudicotyledons</taxon>
        <taxon>Gunneridae</taxon>
        <taxon>Pentapetalae</taxon>
        <taxon>rosids</taxon>
        <taxon>fabids</taxon>
        <taxon>Fabales</taxon>
        <taxon>Quillajaceae</taxon>
        <taxon>Quillaja</taxon>
    </lineage>
</organism>
<comment type="caution">
    <text evidence="5">The sequence shown here is derived from an EMBL/GenBank/DDBJ whole genome shotgun (WGS) entry which is preliminary data.</text>
</comment>